<accession>A0A7X5UMA3</accession>
<keyword evidence="3" id="KW-0804">Transcription</keyword>
<keyword evidence="6" id="KW-1185">Reference proteome</keyword>
<evidence type="ECO:0000256" key="3">
    <source>
        <dbReference type="ARBA" id="ARBA00023163"/>
    </source>
</evidence>
<keyword evidence="1" id="KW-0805">Transcription regulation</keyword>
<sequence length="84" mass="9497">MSVPPFEPDHASPRYLYQQIADHVQARIEAGELPAGARLPRETEFADEYGVSLRTGRRAVQELRERGLVYTVPIKGTFVGKRDE</sequence>
<dbReference type="SMART" id="SM00345">
    <property type="entry name" value="HTH_GNTR"/>
    <property type="match status" value="1"/>
</dbReference>
<evidence type="ECO:0000256" key="1">
    <source>
        <dbReference type="ARBA" id="ARBA00023015"/>
    </source>
</evidence>
<dbReference type="Proteomes" id="UP000545493">
    <property type="component" value="Unassembled WGS sequence"/>
</dbReference>
<evidence type="ECO:0000256" key="2">
    <source>
        <dbReference type="ARBA" id="ARBA00023125"/>
    </source>
</evidence>
<protein>
    <submittedName>
        <fullName evidence="5">DNA-binding GntR family transcriptional regulator</fullName>
    </submittedName>
</protein>
<dbReference type="Pfam" id="PF00392">
    <property type="entry name" value="GntR"/>
    <property type="match status" value="1"/>
</dbReference>
<dbReference type="InterPro" id="IPR036388">
    <property type="entry name" value="WH-like_DNA-bd_sf"/>
</dbReference>
<dbReference type="InterPro" id="IPR000524">
    <property type="entry name" value="Tscrpt_reg_HTH_GntR"/>
</dbReference>
<dbReference type="SUPFAM" id="SSF46785">
    <property type="entry name" value="Winged helix' DNA-binding domain"/>
    <property type="match status" value="1"/>
</dbReference>
<dbReference type="InterPro" id="IPR036390">
    <property type="entry name" value="WH_DNA-bd_sf"/>
</dbReference>
<dbReference type="PANTHER" id="PTHR44846">
    <property type="entry name" value="MANNOSYL-D-GLYCERATE TRANSPORT/METABOLISM SYSTEM REPRESSOR MNGR-RELATED"/>
    <property type="match status" value="1"/>
</dbReference>
<name>A0A7X5UMA3_9PSEU</name>
<dbReference type="EMBL" id="JAAOYM010000001">
    <property type="protein sequence ID" value="NIJ10640.1"/>
    <property type="molecule type" value="Genomic_DNA"/>
</dbReference>
<evidence type="ECO:0000313" key="6">
    <source>
        <dbReference type="Proteomes" id="UP000545493"/>
    </source>
</evidence>
<dbReference type="AlphaFoldDB" id="A0A7X5UMA3"/>
<evidence type="ECO:0000313" key="5">
    <source>
        <dbReference type="EMBL" id="NIJ10640.1"/>
    </source>
</evidence>
<feature type="domain" description="HTH gntR-type" evidence="4">
    <location>
        <begin position="14"/>
        <end position="82"/>
    </location>
</feature>
<dbReference type="GO" id="GO:0045892">
    <property type="term" value="P:negative regulation of DNA-templated transcription"/>
    <property type="evidence" value="ECO:0007669"/>
    <property type="project" value="TreeGrafter"/>
</dbReference>
<dbReference type="PANTHER" id="PTHR44846:SF1">
    <property type="entry name" value="MANNOSYL-D-GLYCERATE TRANSPORT_METABOLISM SYSTEM REPRESSOR MNGR-RELATED"/>
    <property type="match status" value="1"/>
</dbReference>
<organism evidence="5 6">
    <name type="scientific">Saccharomonospora amisosensis</name>
    <dbReference type="NCBI Taxonomy" id="1128677"/>
    <lineage>
        <taxon>Bacteria</taxon>
        <taxon>Bacillati</taxon>
        <taxon>Actinomycetota</taxon>
        <taxon>Actinomycetes</taxon>
        <taxon>Pseudonocardiales</taxon>
        <taxon>Pseudonocardiaceae</taxon>
        <taxon>Saccharomonospora</taxon>
    </lineage>
</organism>
<dbReference type="PROSITE" id="PS50949">
    <property type="entry name" value="HTH_GNTR"/>
    <property type="match status" value="1"/>
</dbReference>
<gene>
    <name evidence="5" type="ORF">FHU38_000984</name>
</gene>
<dbReference type="Gene3D" id="1.10.10.10">
    <property type="entry name" value="Winged helix-like DNA-binding domain superfamily/Winged helix DNA-binding domain"/>
    <property type="match status" value="1"/>
</dbReference>
<keyword evidence="2 5" id="KW-0238">DNA-binding</keyword>
<dbReference type="RefSeq" id="WP_167166896.1">
    <property type="nucleotide sequence ID" value="NZ_JAAOYM010000001.1"/>
</dbReference>
<dbReference type="GO" id="GO:0003677">
    <property type="term" value="F:DNA binding"/>
    <property type="evidence" value="ECO:0007669"/>
    <property type="project" value="UniProtKB-KW"/>
</dbReference>
<proteinExistence type="predicted"/>
<comment type="caution">
    <text evidence="5">The sequence shown here is derived from an EMBL/GenBank/DDBJ whole genome shotgun (WGS) entry which is preliminary data.</text>
</comment>
<dbReference type="InterPro" id="IPR050679">
    <property type="entry name" value="Bact_HTH_transcr_reg"/>
</dbReference>
<evidence type="ECO:0000259" key="4">
    <source>
        <dbReference type="PROSITE" id="PS50949"/>
    </source>
</evidence>
<reference evidence="5 6" key="1">
    <citation type="submission" date="2020-03" db="EMBL/GenBank/DDBJ databases">
        <title>Sequencing the genomes of 1000 actinobacteria strains.</title>
        <authorList>
            <person name="Klenk H.-P."/>
        </authorList>
    </citation>
    <scope>NUCLEOTIDE SEQUENCE [LARGE SCALE GENOMIC DNA]</scope>
    <source>
        <strain evidence="5 6">DSM 45685</strain>
    </source>
</reference>
<dbReference type="CDD" id="cd07377">
    <property type="entry name" value="WHTH_GntR"/>
    <property type="match status" value="1"/>
</dbReference>
<dbReference type="GO" id="GO:0003700">
    <property type="term" value="F:DNA-binding transcription factor activity"/>
    <property type="evidence" value="ECO:0007669"/>
    <property type="project" value="InterPro"/>
</dbReference>